<keyword evidence="2" id="KW-1185">Reference proteome</keyword>
<evidence type="ECO:0000313" key="2">
    <source>
        <dbReference type="Proteomes" id="UP001377567"/>
    </source>
</evidence>
<evidence type="ECO:0000313" key="1">
    <source>
        <dbReference type="EMBL" id="GMM58132.1"/>
    </source>
</evidence>
<reference evidence="1 2" key="1">
    <citation type="journal article" date="2023" name="Elife">
        <title>Identification of key yeast species and microbe-microbe interactions impacting larval growth of Drosophila in the wild.</title>
        <authorList>
            <person name="Mure A."/>
            <person name="Sugiura Y."/>
            <person name="Maeda R."/>
            <person name="Honda K."/>
            <person name="Sakurai N."/>
            <person name="Takahashi Y."/>
            <person name="Watada M."/>
            <person name="Katoh T."/>
            <person name="Gotoh A."/>
            <person name="Gotoh Y."/>
            <person name="Taniguchi I."/>
            <person name="Nakamura K."/>
            <person name="Hayashi T."/>
            <person name="Katayama T."/>
            <person name="Uemura T."/>
            <person name="Hattori Y."/>
        </authorList>
    </citation>
    <scope>NUCLEOTIDE SEQUENCE [LARGE SCALE GENOMIC DNA]</scope>
    <source>
        <strain evidence="1 2">KH-74</strain>
    </source>
</reference>
<dbReference type="AlphaFoldDB" id="A0AAV5S5L9"/>
<dbReference type="EMBL" id="BTGD01000020">
    <property type="protein sequence ID" value="GMM58132.1"/>
    <property type="molecule type" value="Genomic_DNA"/>
</dbReference>
<accession>A0AAV5S5L9</accession>
<dbReference type="Proteomes" id="UP001377567">
    <property type="component" value="Unassembled WGS sequence"/>
</dbReference>
<gene>
    <name evidence="1" type="ORF">DAKH74_047480</name>
</gene>
<protein>
    <submittedName>
        <fullName evidence="1">Uncharacterized protein</fullName>
    </submittedName>
</protein>
<name>A0AAV5S5L9_MAUHU</name>
<comment type="caution">
    <text evidence="1">The sequence shown here is derived from an EMBL/GenBank/DDBJ whole genome shotgun (WGS) entry which is preliminary data.</text>
</comment>
<organism evidence="1 2">
    <name type="scientific">Maudiozyma humilis</name>
    <name type="common">Sour dough yeast</name>
    <name type="synonym">Kazachstania humilis</name>
    <dbReference type="NCBI Taxonomy" id="51915"/>
    <lineage>
        <taxon>Eukaryota</taxon>
        <taxon>Fungi</taxon>
        <taxon>Dikarya</taxon>
        <taxon>Ascomycota</taxon>
        <taxon>Saccharomycotina</taxon>
        <taxon>Saccharomycetes</taxon>
        <taxon>Saccharomycetales</taxon>
        <taxon>Saccharomycetaceae</taxon>
        <taxon>Maudiozyma</taxon>
    </lineage>
</organism>
<proteinExistence type="predicted"/>
<sequence length="144" mass="15701">MRGPRCTGSSCSDDGSKLCAIQVATEIAGRLQVRLSDVASGIASKTSSSKHVSRRCVSNSIKHDSSKEASFTPGNYEQVLFCLRESHPNSMPNRYLPTKPAPIAQLLSQIFLRQDNSQIKTPPPGHFQSALIPYKIFLSKLAIV</sequence>